<keyword evidence="2" id="KW-0472">Membrane</keyword>
<dbReference type="RefSeq" id="WP_233438731.1">
    <property type="nucleotide sequence ID" value="NZ_BJNW01000003.1"/>
</dbReference>
<keyword evidence="4" id="KW-1185">Reference proteome</keyword>
<feature type="compositionally biased region" description="Basic and acidic residues" evidence="1">
    <location>
        <begin position="13"/>
        <end position="32"/>
    </location>
</feature>
<feature type="transmembrane region" description="Helical" evidence="2">
    <location>
        <begin position="89"/>
        <end position="111"/>
    </location>
</feature>
<comment type="caution">
    <text evidence="3">The sequence shown here is derived from an EMBL/GenBank/DDBJ whole genome shotgun (WGS) entry which is preliminary data.</text>
</comment>
<feature type="compositionally biased region" description="Gly residues" evidence="1">
    <location>
        <begin position="59"/>
        <end position="73"/>
    </location>
</feature>
<evidence type="ECO:0000313" key="4">
    <source>
        <dbReference type="Proteomes" id="UP000315730"/>
    </source>
</evidence>
<protein>
    <recommendedName>
        <fullName evidence="5">Cell division protein FtsL</fullName>
    </recommendedName>
</protein>
<dbReference type="STRING" id="1272.GCA_900014985_01896"/>
<dbReference type="InterPro" id="IPR007060">
    <property type="entry name" value="FtsL/DivIC"/>
</dbReference>
<feature type="compositionally biased region" description="Low complexity" evidence="1">
    <location>
        <begin position="1"/>
        <end position="12"/>
    </location>
</feature>
<name>A0A4Y4D1W0_KOCVA</name>
<evidence type="ECO:0000313" key="3">
    <source>
        <dbReference type="EMBL" id="GEC98352.1"/>
    </source>
</evidence>
<evidence type="ECO:0008006" key="5">
    <source>
        <dbReference type="Google" id="ProtNLM"/>
    </source>
</evidence>
<evidence type="ECO:0000256" key="1">
    <source>
        <dbReference type="SAM" id="MobiDB-lite"/>
    </source>
</evidence>
<dbReference type="AlphaFoldDB" id="A0A4Y4D1W0"/>
<organism evidence="3 4">
    <name type="scientific">Kocuria varians</name>
    <name type="common">Micrococcus varians</name>
    <dbReference type="NCBI Taxonomy" id="1272"/>
    <lineage>
        <taxon>Bacteria</taxon>
        <taxon>Bacillati</taxon>
        <taxon>Actinomycetota</taxon>
        <taxon>Actinomycetes</taxon>
        <taxon>Micrococcales</taxon>
        <taxon>Micrococcaceae</taxon>
        <taxon>Kocuria</taxon>
    </lineage>
</organism>
<reference evidence="3 4" key="1">
    <citation type="submission" date="2019-06" db="EMBL/GenBank/DDBJ databases">
        <title>Whole genome shotgun sequence of Kocuria varians NBRC 15358.</title>
        <authorList>
            <person name="Hosoyama A."/>
            <person name="Uohara A."/>
            <person name="Ohji S."/>
            <person name="Ichikawa N."/>
        </authorList>
    </citation>
    <scope>NUCLEOTIDE SEQUENCE [LARGE SCALE GENOMIC DNA]</scope>
    <source>
        <strain evidence="3 4">NBRC 15358</strain>
    </source>
</reference>
<sequence length="222" mass="23672">MVGPGPRIPRSGSPRDKGSRHDDAAREPRASDGRAPASSREARGSRTSGAPETPRARTGRGGVGPEAPTGGGSHTVAAPTPAHSFNGRLVALIVVATLIVFLAAPTAKIFFDQRAQISQLRSSIASEQDQQQQLKREEQLWGDDSYVEQQARERMTYVMPGESAYVVLGAQPGVHHGVESSAEQVEAGKPAWGDGLWQSVVDSAYPQQDVTLEPQPQESSDK</sequence>
<evidence type="ECO:0000256" key="2">
    <source>
        <dbReference type="SAM" id="Phobius"/>
    </source>
</evidence>
<dbReference type="Proteomes" id="UP000315730">
    <property type="component" value="Unassembled WGS sequence"/>
</dbReference>
<dbReference type="EMBL" id="BJNW01000003">
    <property type="protein sequence ID" value="GEC98352.1"/>
    <property type="molecule type" value="Genomic_DNA"/>
</dbReference>
<accession>A0A4Y4D1W0</accession>
<proteinExistence type="predicted"/>
<keyword evidence="2" id="KW-0812">Transmembrane</keyword>
<keyword evidence="2" id="KW-1133">Transmembrane helix</keyword>
<gene>
    <name evidence="3" type="ORF">KVA01_05070</name>
</gene>
<feature type="region of interest" description="Disordered" evidence="1">
    <location>
        <begin position="1"/>
        <end position="79"/>
    </location>
</feature>
<dbReference type="Pfam" id="PF04977">
    <property type="entry name" value="DivIC"/>
    <property type="match status" value="1"/>
</dbReference>